<dbReference type="InterPro" id="IPR011009">
    <property type="entry name" value="Kinase-like_dom_sf"/>
</dbReference>
<protein>
    <submittedName>
        <fullName evidence="1">AAA family ATPase</fullName>
    </submittedName>
</protein>
<dbReference type="PANTHER" id="PTHR43883:SF1">
    <property type="entry name" value="GLUCONOKINASE"/>
    <property type="match status" value="1"/>
</dbReference>
<dbReference type="Pfam" id="PF13671">
    <property type="entry name" value="AAA_33"/>
    <property type="match status" value="1"/>
</dbReference>
<dbReference type="RefSeq" id="WP_161676510.1">
    <property type="nucleotide sequence ID" value="NZ_JAABLP010000003.1"/>
</dbReference>
<dbReference type="Proteomes" id="UP000541347">
    <property type="component" value="Unassembled WGS sequence"/>
</dbReference>
<keyword evidence="2" id="KW-1185">Reference proteome</keyword>
<evidence type="ECO:0000313" key="1">
    <source>
        <dbReference type="EMBL" id="NBN64540.1"/>
    </source>
</evidence>
<comment type="caution">
    <text evidence="1">The sequence shown here is derived from an EMBL/GenBank/DDBJ whole genome shotgun (WGS) entry which is preliminary data.</text>
</comment>
<accession>A0ABW9ZI49</accession>
<name>A0ABW9ZI49_9HYPH</name>
<dbReference type="InterPro" id="IPR027417">
    <property type="entry name" value="P-loop_NTPase"/>
</dbReference>
<dbReference type="PANTHER" id="PTHR43883">
    <property type="entry name" value="SLR0207 PROTEIN"/>
    <property type="match status" value="1"/>
</dbReference>
<gene>
    <name evidence="1" type="ORF">GWI71_12670</name>
</gene>
<sequence length="530" mass="54806">MQSGSGTAAAAGAHAQAEASAFLDALVAATPGARRIDTHANVVVLLGPDAYKMKRAVRFPFLDYSTPDRRRAAVSAELARNRLFAPGLYLGETGIFRWPDGTLALGGPGELVEPLVHMRRFDETLTLDRLAQAGPLPEAVLSGLAAALSAAHASAPLREAGPWLDDLAAYVEQNHAAFLACPDLFAESAVTALTVASRAAHRRLSDLVRSRGRRGLVRLAHGDAHLANVALVGGVPVLFDAVEFDEAIATGDVLYDLAFAVMDLVERGQPAGACHLLNRYLDLTPLEDGEEGLAALPFYLSLRAAIRAKIAAASIATQRCATAAEGQRRAARAYFALALQALEPATPGLVAVGGLSGSGKSTLARALAPDLAPLPGARVLRSDVERKRQLGLAETDPAPAASYTQAMSDAVYAALYARARAALAAGHSVILDGVFARPAERAAVGALAAALDLPVTGLWLEADAAVLAARVEARSGDASDATAAVVARQLTYDIGPLDWQRLPAGGDPAATLALARAALGLAASRPAPSA</sequence>
<dbReference type="InterPro" id="IPR052732">
    <property type="entry name" value="Cell-binding_unc_protein"/>
</dbReference>
<proteinExistence type="predicted"/>
<evidence type="ECO:0000313" key="2">
    <source>
        <dbReference type="Proteomes" id="UP000541347"/>
    </source>
</evidence>
<dbReference type="SUPFAM" id="SSF56112">
    <property type="entry name" value="Protein kinase-like (PK-like)"/>
    <property type="match status" value="1"/>
</dbReference>
<reference evidence="1 2" key="1">
    <citation type="submission" date="2020-01" db="EMBL/GenBank/DDBJ databases">
        <authorList>
            <person name="Peng S.Y."/>
            <person name="Li J."/>
            <person name="Wang M."/>
            <person name="Wang L."/>
            <person name="Wang C.Q."/>
            <person name="Wang J.R."/>
        </authorList>
    </citation>
    <scope>NUCLEOTIDE SEQUENCE [LARGE SCALE GENOMIC DNA]</scope>
    <source>
        <strain evidence="1 2">XCT-34</strain>
    </source>
</reference>
<organism evidence="1 2">
    <name type="scientific">Pannonibacter tanglangensis</name>
    <dbReference type="NCBI Taxonomy" id="2750084"/>
    <lineage>
        <taxon>Bacteria</taxon>
        <taxon>Pseudomonadati</taxon>
        <taxon>Pseudomonadota</taxon>
        <taxon>Alphaproteobacteria</taxon>
        <taxon>Hyphomicrobiales</taxon>
        <taxon>Stappiaceae</taxon>
        <taxon>Pannonibacter</taxon>
    </lineage>
</organism>
<dbReference type="SUPFAM" id="SSF52540">
    <property type="entry name" value="P-loop containing nucleoside triphosphate hydrolases"/>
    <property type="match status" value="1"/>
</dbReference>
<dbReference type="EMBL" id="JAABLP010000003">
    <property type="protein sequence ID" value="NBN64540.1"/>
    <property type="molecule type" value="Genomic_DNA"/>
</dbReference>
<dbReference type="Gene3D" id="3.40.50.300">
    <property type="entry name" value="P-loop containing nucleotide triphosphate hydrolases"/>
    <property type="match status" value="1"/>
</dbReference>